<sequence length="40" mass="4259">MFTPNGAVGKANVQKTLFFVTALLGAGNAPAFPFNHFHKP</sequence>
<accession>G4A7U3</accession>
<gene>
    <name evidence="1" type="ORF">SC1083_0889</name>
</gene>
<dbReference type="AlphaFoldDB" id="G4A7U3"/>
<organism evidence="1 2">
    <name type="scientific">Aggregatibacter actinomycetemcomitans serotype e str. SC1083</name>
    <dbReference type="NCBI Taxonomy" id="907488"/>
    <lineage>
        <taxon>Bacteria</taxon>
        <taxon>Pseudomonadati</taxon>
        <taxon>Pseudomonadota</taxon>
        <taxon>Gammaproteobacteria</taxon>
        <taxon>Pasteurellales</taxon>
        <taxon>Pasteurellaceae</taxon>
        <taxon>Aggregatibacter</taxon>
    </lineage>
</organism>
<dbReference type="EMBL" id="AEJM01000016">
    <property type="protein sequence ID" value="EGY34497.1"/>
    <property type="molecule type" value="Genomic_DNA"/>
</dbReference>
<reference evidence="1 2" key="1">
    <citation type="submission" date="2010-10" db="EMBL/GenBank/DDBJ databases">
        <authorList>
            <person name="Chen C."/>
            <person name="Kittichotirat W."/>
            <person name="Asikainen S."/>
            <person name="Bumgarner R."/>
        </authorList>
    </citation>
    <scope>NUCLEOTIDE SEQUENCE [LARGE SCALE GENOMIC DNA]</scope>
    <source>
        <strain evidence="1 2">SC1083</strain>
    </source>
</reference>
<protein>
    <submittedName>
        <fullName evidence="1">Uncharacterized protein</fullName>
    </submittedName>
</protein>
<evidence type="ECO:0000313" key="2">
    <source>
        <dbReference type="Proteomes" id="UP000005508"/>
    </source>
</evidence>
<proteinExistence type="predicted"/>
<comment type="caution">
    <text evidence="1">The sequence shown here is derived from an EMBL/GenBank/DDBJ whole genome shotgun (WGS) entry which is preliminary data.</text>
</comment>
<dbReference type="Proteomes" id="UP000005508">
    <property type="component" value="Unassembled WGS sequence"/>
</dbReference>
<evidence type="ECO:0000313" key="1">
    <source>
        <dbReference type="EMBL" id="EGY34497.1"/>
    </source>
</evidence>
<name>G4A7U3_AGGAC</name>
<dbReference type="PATRIC" id="fig|907488.3.peg.876"/>